<feature type="domain" description="Saccharopine dehydrogenase-like C-terminal" evidence="2">
    <location>
        <begin position="132"/>
        <end position="383"/>
    </location>
</feature>
<evidence type="ECO:0000259" key="1">
    <source>
        <dbReference type="Pfam" id="PF03435"/>
    </source>
</evidence>
<dbReference type="AlphaFoldDB" id="B8HS96"/>
<dbReference type="STRING" id="395961.Cyan7425_1835"/>
<accession>B8HS96</accession>
<dbReference type="Pfam" id="PF03435">
    <property type="entry name" value="Sacchrp_dh_NADP"/>
    <property type="match status" value="1"/>
</dbReference>
<dbReference type="Gene3D" id="3.40.50.720">
    <property type="entry name" value="NAD(P)-binding Rossmann-like Domain"/>
    <property type="match status" value="1"/>
</dbReference>
<dbReference type="InterPro" id="IPR005097">
    <property type="entry name" value="Sacchrp_dh_NADP-bd"/>
</dbReference>
<dbReference type="SUPFAM" id="SSF51735">
    <property type="entry name" value="NAD(P)-binding Rossmann-fold domains"/>
    <property type="match status" value="1"/>
</dbReference>
<organism evidence="3">
    <name type="scientific">Cyanothece sp. (strain PCC 7425 / ATCC 29141)</name>
    <dbReference type="NCBI Taxonomy" id="395961"/>
    <lineage>
        <taxon>Bacteria</taxon>
        <taxon>Bacillati</taxon>
        <taxon>Cyanobacteriota</taxon>
        <taxon>Cyanophyceae</taxon>
        <taxon>Gomontiellales</taxon>
        <taxon>Cyanothecaceae</taxon>
        <taxon>Cyanothece</taxon>
    </lineage>
</organism>
<dbReference type="eggNOG" id="COG1748">
    <property type="taxonomic scope" value="Bacteria"/>
</dbReference>
<reference evidence="3" key="1">
    <citation type="submission" date="2009-01" db="EMBL/GenBank/DDBJ databases">
        <title>Complete sequence of chromosome Cyanothece sp. PCC 7425.</title>
        <authorList>
            <consortium name="US DOE Joint Genome Institute"/>
            <person name="Lucas S."/>
            <person name="Copeland A."/>
            <person name="Lapidus A."/>
            <person name="Glavina del Rio T."/>
            <person name="Dalin E."/>
            <person name="Tice H."/>
            <person name="Bruce D."/>
            <person name="Goodwin L."/>
            <person name="Pitluck S."/>
            <person name="Sims D."/>
            <person name="Meineke L."/>
            <person name="Brettin T."/>
            <person name="Detter J.C."/>
            <person name="Han C."/>
            <person name="Larimer F."/>
            <person name="Land M."/>
            <person name="Hauser L."/>
            <person name="Kyrpides N."/>
            <person name="Ovchinnikova G."/>
            <person name="Liberton M."/>
            <person name="Stoeckel J."/>
            <person name="Banerjee A."/>
            <person name="Singh A."/>
            <person name="Page L."/>
            <person name="Sato H."/>
            <person name="Zhao L."/>
            <person name="Sherman L."/>
            <person name="Pakrasi H."/>
            <person name="Richardson P."/>
        </authorList>
    </citation>
    <scope>NUCLEOTIDE SEQUENCE</scope>
    <source>
        <strain evidence="3">PCC 7425</strain>
    </source>
</reference>
<dbReference type="Pfam" id="PF16653">
    <property type="entry name" value="Sacchrp_dh_C"/>
    <property type="match status" value="1"/>
</dbReference>
<dbReference type="EMBL" id="CP001344">
    <property type="protein sequence ID" value="ACL44202.1"/>
    <property type="molecule type" value="Genomic_DNA"/>
</dbReference>
<dbReference type="PANTHER" id="PTHR43796:SF2">
    <property type="entry name" value="CARBOXYNORSPERMIDINE SYNTHASE"/>
    <property type="match status" value="1"/>
</dbReference>
<proteinExistence type="predicted"/>
<dbReference type="HOGENOM" id="CLU_032858_3_1_3"/>
<name>B8HS96_CYAP4</name>
<dbReference type="KEGG" id="cyn:Cyan7425_1835"/>
<dbReference type="PANTHER" id="PTHR43796">
    <property type="entry name" value="CARBOXYNORSPERMIDINE SYNTHASE"/>
    <property type="match status" value="1"/>
</dbReference>
<dbReference type="InterPro" id="IPR036291">
    <property type="entry name" value="NAD(P)-bd_dom_sf"/>
</dbReference>
<evidence type="ECO:0000313" key="3">
    <source>
        <dbReference type="EMBL" id="ACL44202.1"/>
    </source>
</evidence>
<gene>
    <name evidence="3" type="ordered locus">Cyan7425_1835</name>
</gene>
<feature type="domain" description="Saccharopine dehydrogenase NADP binding" evidence="1">
    <location>
        <begin position="6"/>
        <end position="120"/>
    </location>
</feature>
<evidence type="ECO:0000259" key="2">
    <source>
        <dbReference type="Pfam" id="PF16653"/>
    </source>
</evidence>
<protein>
    <submittedName>
        <fullName evidence="3">Saccharopine dehydrogenase</fullName>
    </submittedName>
</protein>
<sequence length="398" mass="43560">MPQRYVVIGGAGAMGRITVRDLVETTAPDDQIVVADYDWFKAEQLAVTFNSPRVEAVHVNVQDVNGTAELLRGASVVINSAPYKFNLAVMEAALIAQTHYIDLGGLFHMTRQQLGLHQRFLEIDRTALLGMGSAPGITNLLARFATDRLDQVNQIHIRTASIDKTKYNRPAALAVTYSLKTILEEFSLEPAVFTQGEFSHVPPLSGATPLKFPSPVGKQSPMYTLHSEVATLPFSFAAKGVQEVSFKIAFDSDFLAKVQFLRDLGFARSEPVKIQGVEVAPIEVANYLAMNQPVPEPVGKLRQYELLRAIVKGFQKNKKVTWIVDCHVPGLPAWGIGLDIDTGAPPAIAAQMISSGAISLRGTIAPEVAIAPEPFFTQLQRRGMFIKTKLKKGWKIPT</sequence>
<dbReference type="Gene3D" id="3.30.360.10">
    <property type="entry name" value="Dihydrodipicolinate Reductase, domain 2"/>
    <property type="match status" value="1"/>
</dbReference>
<dbReference type="OrthoDB" id="4420885at2"/>
<dbReference type="InterPro" id="IPR032095">
    <property type="entry name" value="Sacchrp_dh-like_C"/>
</dbReference>